<name>A0A1J8Q6M4_9AGAM</name>
<organism evidence="1 2">
    <name type="scientific">Rhizopogon vesiculosus</name>
    <dbReference type="NCBI Taxonomy" id="180088"/>
    <lineage>
        <taxon>Eukaryota</taxon>
        <taxon>Fungi</taxon>
        <taxon>Dikarya</taxon>
        <taxon>Basidiomycota</taxon>
        <taxon>Agaricomycotina</taxon>
        <taxon>Agaricomycetes</taxon>
        <taxon>Agaricomycetidae</taxon>
        <taxon>Boletales</taxon>
        <taxon>Suillineae</taxon>
        <taxon>Rhizopogonaceae</taxon>
        <taxon>Rhizopogon</taxon>
    </lineage>
</organism>
<dbReference type="Proteomes" id="UP000183567">
    <property type="component" value="Unassembled WGS sequence"/>
</dbReference>
<dbReference type="AlphaFoldDB" id="A0A1J8Q6M4"/>
<protein>
    <submittedName>
        <fullName evidence="1">Uncharacterized protein</fullName>
    </submittedName>
</protein>
<evidence type="ECO:0000313" key="2">
    <source>
        <dbReference type="Proteomes" id="UP000183567"/>
    </source>
</evidence>
<evidence type="ECO:0000313" key="1">
    <source>
        <dbReference type="EMBL" id="OJA08976.1"/>
    </source>
</evidence>
<keyword evidence="2" id="KW-1185">Reference proteome</keyword>
<sequence length="34" mass="3740">MPSLTLPECAHYIPPPATKEDLEFADLAIIDLSK</sequence>
<proteinExistence type="predicted"/>
<reference evidence="1 2" key="1">
    <citation type="submission" date="2016-03" db="EMBL/GenBank/DDBJ databases">
        <title>Comparative genomics of the ectomycorrhizal sister species Rhizopogon vinicolor and Rhizopogon vesiculosus (Basidiomycota: Boletales) reveals a divergence of the mating type B locus.</title>
        <authorList>
            <person name="Mujic A.B."/>
            <person name="Kuo A."/>
            <person name="Tritt A."/>
            <person name="Lipzen A."/>
            <person name="Chen C."/>
            <person name="Johnson J."/>
            <person name="Sharma A."/>
            <person name="Barry K."/>
            <person name="Grigoriev I.V."/>
            <person name="Spatafora J.W."/>
        </authorList>
    </citation>
    <scope>NUCLEOTIDE SEQUENCE [LARGE SCALE GENOMIC DNA]</scope>
    <source>
        <strain evidence="1 2">AM-OR11-056</strain>
    </source>
</reference>
<dbReference type="EMBL" id="LVVM01006082">
    <property type="protein sequence ID" value="OJA08976.1"/>
    <property type="molecule type" value="Genomic_DNA"/>
</dbReference>
<comment type="caution">
    <text evidence="1">The sequence shown here is derived from an EMBL/GenBank/DDBJ whole genome shotgun (WGS) entry which is preliminary data.</text>
</comment>
<accession>A0A1J8Q6M4</accession>
<feature type="non-terminal residue" evidence="1">
    <location>
        <position position="34"/>
    </location>
</feature>
<gene>
    <name evidence="1" type="ORF">AZE42_11773</name>
</gene>